<dbReference type="Pfam" id="PF00575">
    <property type="entry name" value="S1"/>
    <property type="match status" value="3"/>
</dbReference>
<keyword evidence="3" id="KW-0687">Ribonucleoprotein</keyword>
<dbReference type="GO" id="GO:0006412">
    <property type="term" value="P:translation"/>
    <property type="evidence" value="ECO:0007669"/>
    <property type="project" value="TreeGrafter"/>
</dbReference>
<dbReference type="Gene3D" id="2.40.50.140">
    <property type="entry name" value="Nucleic acid-binding proteins"/>
    <property type="match status" value="3"/>
</dbReference>
<comment type="similarity">
    <text evidence="1">Belongs to the bacterial ribosomal protein bS1 family.</text>
</comment>
<dbReference type="CDD" id="cd05687">
    <property type="entry name" value="S1_RPS1_repeat_ec1_hs1"/>
    <property type="match status" value="1"/>
</dbReference>
<feature type="domain" description="S1 motif" evidence="5">
    <location>
        <begin position="129"/>
        <end position="195"/>
    </location>
</feature>
<feature type="domain" description="S1 motif" evidence="5">
    <location>
        <begin position="216"/>
        <end position="283"/>
    </location>
</feature>
<protein>
    <submittedName>
        <fullName evidence="6">Small subunit ribosomal protein S1</fullName>
    </submittedName>
</protein>
<evidence type="ECO:0000313" key="7">
    <source>
        <dbReference type="Proteomes" id="UP000199659"/>
    </source>
</evidence>
<organism evidence="6 7">
    <name type="scientific">Anaeromicropila populeti</name>
    <dbReference type="NCBI Taxonomy" id="37658"/>
    <lineage>
        <taxon>Bacteria</taxon>
        <taxon>Bacillati</taxon>
        <taxon>Bacillota</taxon>
        <taxon>Clostridia</taxon>
        <taxon>Lachnospirales</taxon>
        <taxon>Lachnospiraceae</taxon>
        <taxon>Anaeromicropila</taxon>
    </lineage>
</organism>
<dbReference type="OrthoDB" id="9810507at2"/>
<evidence type="ECO:0000256" key="2">
    <source>
        <dbReference type="ARBA" id="ARBA00022980"/>
    </source>
</evidence>
<dbReference type="RefSeq" id="WP_092562988.1">
    <property type="nucleotide sequence ID" value="NZ_FOYZ01000015.1"/>
</dbReference>
<evidence type="ECO:0000256" key="3">
    <source>
        <dbReference type="ARBA" id="ARBA00023274"/>
    </source>
</evidence>
<dbReference type="GO" id="GO:0022627">
    <property type="term" value="C:cytosolic small ribosomal subunit"/>
    <property type="evidence" value="ECO:0007669"/>
    <property type="project" value="TreeGrafter"/>
</dbReference>
<dbReference type="InterPro" id="IPR050437">
    <property type="entry name" value="Ribos_protein_bS1-like"/>
</dbReference>
<dbReference type="GO" id="GO:0003729">
    <property type="term" value="F:mRNA binding"/>
    <property type="evidence" value="ECO:0007669"/>
    <property type="project" value="UniProtKB-ARBA"/>
</dbReference>
<dbReference type="InterPro" id="IPR035104">
    <property type="entry name" value="Ribosomal_protein_S1-like"/>
</dbReference>
<sequence length="323" mass="35501">MSDSLNNELTTEEEAVEVKEPIPSMDEFQDEINRSFRSINEGECITGTIIGITETEVMVDLGYYTEGIIKAEEASNDPSFSIKSDLSLGDSVTALVLSEDDGEGHIVLSLKKAKDALSWDLLKEAKKLETVYTCKIKEIVNGGVITYVEGIRGFIPASQLSLGYVDNLDQWAGKTVEAIIITVEEDKRKLILSAKEVEYRKEAEQKKQKISSLQVGLVTTGVIEKLMPYGVFVNIGENLSGLVHISQICGKHIKSPKEVVQEGQEVTVKIIDVKDGKISLSIKAVEEKAEIVEDIEEAPIEYISEDTAPATLGSLLSKFHFDS</sequence>
<dbReference type="GO" id="GO:0003735">
    <property type="term" value="F:structural constituent of ribosome"/>
    <property type="evidence" value="ECO:0007669"/>
    <property type="project" value="TreeGrafter"/>
</dbReference>
<dbReference type="CDD" id="cd04465">
    <property type="entry name" value="S1_RPS1_repeat_ec2_hs2"/>
    <property type="match status" value="1"/>
</dbReference>
<dbReference type="PROSITE" id="PS50126">
    <property type="entry name" value="S1"/>
    <property type="match status" value="3"/>
</dbReference>
<dbReference type="SMART" id="SM00316">
    <property type="entry name" value="S1"/>
    <property type="match status" value="3"/>
</dbReference>
<dbReference type="PANTHER" id="PTHR10724">
    <property type="entry name" value="30S RIBOSOMAL PROTEIN S1"/>
    <property type="match status" value="1"/>
</dbReference>
<name>A0A1I6LC22_9FIRM</name>
<dbReference type="FunFam" id="2.40.50.140:FF:000051">
    <property type="entry name" value="RNA-binding transcriptional accessory protein"/>
    <property type="match status" value="1"/>
</dbReference>
<feature type="domain" description="S1 motif" evidence="5">
    <location>
        <begin position="42"/>
        <end position="111"/>
    </location>
</feature>
<evidence type="ECO:0000256" key="4">
    <source>
        <dbReference type="SAM" id="MobiDB-lite"/>
    </source>
</evidence>
<dbReference type="PRINTS" id="PR00681">
    <property type="entry name" value="RIBOSOMALS1"/>
</dbReference>
<feature type="region of interest" description="Disordered" evidence="4">
    <location>
        <begin position="1"/>
        <end position="24"/>
    </location>
</feature>
<reference evidence="6 7" key="1">
    <citation type="submission" date="2016-10" db="EMBL/GenBank/DDBJ databases">
        <authorList>
            <person name="de Groot N.N."/>
        </authorList>
    </citation>
    <scope>NUCLEOTIDE SEQUENCE [LARGE SCALE GENOMIC DNA]</scope>
    <source>
        <strain evidence="6 7">743A</strain>
    </source>
</reference>
<dbReference type="STRING" id="37658.SAMN05661086_03199"/>
<dbReference type="InterPro" id="IPR003029">
    <property type="entry name" value="S1_domain"/>
</dbReference>
<dbReference type="PANTHER" id="PTHR10724:SF7">
    <property type="entry name" value="SMALL RIBOSOMAL SUBUNIT PROTEIN BS1C"/>
    <property type="match status" value="1"/>
</dbReference>
<dbReference type="AlphaFoldDB" id="A0A1I6LC22"/>
<dbReference type="InterPro" id="IPR012340">
    <property type="entry name" value="NA-bd_OB-fold"/>
</dbReference>
<keyword evidence="2 6" id="KW-0689">Ribosomal protein</keyword>
<gene>
    <name evidence="6" type="ORF">SAMN05661086_03199</name>
</gene>
<proteinExistence type="inferred from homology"/>
<dbReference type="EMBL" id="FOYZ01000015">
    <property type="protein sequence ID" value="SFS00984.1"/>
    <property type="molecule type" value="Genomic_DNA"/>
</dbReference>
<accession>A0A1I6LC22</accession>
<evidence type="ECO:0000313" key="6">
    <source>
        <dbReference type="EMBL" id="SFS00984.1"/>
    </source>
</evidence>
<dbReference type="SUPFAM" id="SSF50249">
    <property type="entry name" value="Nucleic acid-binding proteins"/>
    <property type="match status" value="3"/>
</dbReference>
<keyword evidence="7" id="KW-1185">Reference proteome</keyword>
<dbReference type="Proteomes" id="UP000199659">
    <property type="component" value="Unassembled WGS sequence"/>
</dbReference>
<evidence type="ECO:0000259" key="5">
    <source>
        <dbReference type="PROSITE" id="PS50126"/>
    </source>
</evidence>
<evidence type="ECO:0000256" key="1">
    <source>
        <dbReference type="ARBA" id="ARBA00006767"/>
    </source>
</evidence>